<evidence type="ECO:0000256" key="1">
    <source>
        <dbReference type="ARBA" id="ARBA00004429"/>
    </source>
</evidence>
<dbReference type="GO" id="GO:0005886">
    <property type="term" value="C:plasma membrane"/>
    <property type="evidence" value="ECO:0007669"/>
    <property type="project" value="UniProtKB-SubCell"/>
</dbReference>
<comment type="subcellular location">
    <subcellularLocation>
        <location evidence="1">Cell inner membrane</location>
        <topology evidence="1">Multi-pass membrane protein</topology>
    </subcellularLocation>
    <subcellularLocation>
        <location evidence="13">Cell membrane</location>
        <topology evidence="13">Multi-pass membrane protein</topology>
    </subcellularLocation>
</comment>
<gene>
    <name evidence="13" type="primary">yidC</name>
    <name evidence="16" type="ORF">C5O25_08165</name>
</gene>
<evidence type="ECO:0000256" key="8">
    <source>
        <dbReference type="ARBA" id="ARBA00022989"/>
    </source>
</evidence>
<dbReference type="HAMAP" id="MF_01810">
    <property type="entry name" value="YidC_type1"/>
    <property type="match status" value="1"/>
</dbReference>
<name>A0A2V1IRL7_9BACT</name>
<comment type="function">
    <text evidence="13">Required for the insertion and/or proper folding and/or complex formation of integral membrane proteins into the membrane. Involved in integration of membrane proteins that insert both dependently and independently of the Sec translocase complex, as well as at least some lipoproteins. Aids folding of multispanning membrane proteins.</text>
</comment>
<protein>
    <recommendedName>
        <fullName evidence="3 13">Membrane protein insertase YidC</fullName>
    </recommendedName>
    <alternativeName>
        <fullName evidence="12 13">Foldase YidC</fullName>
    </alternativeName>
    <alternativeName>
        <fullName evidence="11 13">Membrane integrase YidC</fullName>
    </alternativeName>
    <alternativeName>
        <fullName evidence="13">Membrane protein YidC</fullName>
    </alternativeName>
</protein>
<dbReference type="CDD" id="cd20070">
    <property type="entry name" value="5TM_YidC_Alb3"/>
    <property type="match status" value="1"/>
</dbReference>
<dbReference type="PRINTS" id="PR00701">
    <property type="entry name" value="60KDINNERMP"/>
</dbReference>
<feature type="domain" description="Membrane insertase YidC N-terminal" evidence="15">
    <location>
        <begin position="161"/>
        <end position="431"/>
    </location>
</feature>
<keyword evidence="4 13" id="KW-0813">Transport</keyword>
<dbReference type="RefSeq" id="WP_107036248.1">
    <property type="nucleotide sequence ID" value="NZ_CAPCJN010000003.1"/>
</dbReference>
<proteinExistence type="inferred from homology"/>
<dbReference type="Pfam" id="PF14849">
    <property type="entry name" value="YidC_periplas"/>
    <property type="match status" value="1"/>
</dbReference>
<evidence type="ECO:0000256" key="2">
    <source>
        <dbReference type="ARBA" id="ARBA00010527"/>
    </source>
</evidence>
<dbReference type="AlphaFoldDB" id="A0A2V1IRL7"/>
<comment type="similarity">
    <text evidence="2 13">Belongs to the OXA1/ALB3/YidC family. Type 1 subfamily.</text>
</comment>
<evidence type="ECO:0000256" key="13">
    <source>
        <dbReference type="HAMAP-Rule" id="MF_01810"/>
    </source>
</evidence>
<keyword evidence="17" id="KW-1185">Reference proteome</keyword>
<evidence type="ECO:0000256" key="11">
    <source>
        <dbReference type="ARBA" id="ARBA00033245"/>
    </source>
</evidence>
<dbReference type="InterPro" id="IPR019998">
    <property type="entry name" value="Membr_insert_YidC"/>
</dbReference>
<keyword evidence="8 13" id="KW-1133">Transmembrane helix</keyword>
<dbReference type="NCBIfam" id="NF002356">
    <property type="entry name" value="PRK01318.2-3"/>
    <property type="match status" value="1"/>
</dbReference>
<dbReference type="Gene3D" id="2.70.98.90">
    <property type="match status" value="1"/>
</dbReference>
<dbReference type="Pfam" id="PF02096">
    <property type="entry name" value="60KD_IMP"/>
    <property type="match status" value="1"/>
</dbReference>
<evidence type="ECO:0000256" key="9">
    <source>
        <dbReference type="ARBA" id="ARBA00023136"/>
    </source>
</evidence>
<dbReference type="PANTHER" id="PTHR12428">
    <property type="entry name" value="OXA1"/>
    <property type="match status" value="1"/>
</dbReference>
<dbReference type="GO" id="GO:0051205">
    <property type="term" value="P:protein insertion into membrane"/>
    <property type="evidence" value="ECO:0007669"/>
    <property type="project" value="TreeGrafter"/>
</dbReference>
<dbReference type="EMBL" id="PUBV01000015">
    <property type="protein sequence ID" value="PWB07199.1"/>
    <property type="molecule type" value="Genomic_DNA"/>
</dbReference>
<keyword evidence="7 13" id="KW-0653">Protein transport</keyword>
<dbReference type="PANTHER" id="PTHR12428:SF65">
    <property type="entry name" value="CYTOCHROME C OXIDASE ASSEMBLY PROTEIN COX18, MITOCHONDRIAL"/>
    <property type="match status" value="1"/>
</dbReference>
<evidence type="ECO:0000256" key="7">
    <source>
        <dbReference type="ARBA" id="ARBA00022927"/>
    </source>
</evidence>
<dbReference type="NCBIfam" id="TIGR03593">
    <property type="entry name" value="yidC_nterm"/>
    <property type="match status" value="1"/>
</dbReference>
<feature type="transmembrane region" description="Helical" evidence="13">
    <location>
        <begin position="446"/>
        <end position="466"/>
    </location>
</feature>
<keyword evidence="6 13" id="KW-0812">Transmembrane</keyword>
<feature type="transmembrane region" description="Helical" evidence="13">
    <location>
        <begin position="571"/>
        <end position="588"/>
    </location>
</feature>
<dbReference type="Proteomes" id="UP000244925">
    <property type="component" value="Unassembled WGS sequence"/>
</dbReference>
<dbReference type="GO" id="GO:0015031">
    <property type="term" value="P:protein transport"/>
    <property type="evidence" value="ECO:0007669"/>
    <property type="project" value="UniProtKB-KW"/>
</dbReference>
<keyword evidence="5 13" id="KW-1003">Cell membrane</keyword>
<evidence type="ECO:0000259" key="14">
    <source>
        <dbReference type="Pfam" id="PF02096"/>
    </source>
</evidence>
<dbReference type="NCBIfam" id="TIGR03592">
    <property type="entry name" value="yidC_oxa1_cterm"/>
    <property type="match status" value="1"/>
</dbReference>
<evidence type="ECO:0000259" key="15">
    <source>
        <dbReference type="Pfam" id="PF14849"/>
    </source>
</evidence>
<reference evidence="17" key="1">
    <citation type="submission" date="2018-02" db="EMBL/GenBank/DDBJ databases">
        <authorList>
            <person name="Clavel T."/>
            <person name="Strowig T."/>
        </authorList>
    </citation>
    <scope>NUCLEOTIDE SEQUENCE [LARGE SCALE GENOMIC DNA]</scope>
    <source>
        <strain evidence="17">DSM 100764</strain>
    </source>
</reference>
<feature type="transmembrane region" description="Helical" evidence="13">
    <location>
        <begin position="419"/>
        <end position="440"/>
    </location>
</feature>
<evidence type="ECO:0000256" key="4">
    <source>
        <dbReference type="ARBA" id="ARBA00022448"/>
    </source>
</evidence>
<feature type="transmembrane region" description="Helical" evidence="13">
    <location>
        <begin position="6"/>
        <end position="23"/>
    </location>
</feature>
<keyword evidence="9 13" id="KW-0472">Membrane</keyword>
<evidence type="ECO:0000256" key="3">
    <source>
        <dbReference type="ARBA" id="ARBA00015325"/>
    </source>
</evidence>
<evidence type="ECO:0000256" key="12">
    <source>
        <dbReference type="ARBA" id="ARBA00033342"/>
    </source>
</evidence>
<dbReference type="CDD" id="cd19961">
    <property type="entry name" value="EcYidC-like_peri"/>
    <property type="match status" value="1"/>
</dbReference>
<evidence type="ECO:0000256" key="10">
    <source>
        <dbReference type="ARBA" id="ARBA00023186"/>
    </source>
</evidence>
<sequence length="700" mass="78764">MDKNTLLGMLLMGAVIFGFMWLNKPSEEELARQREIAEQQEAARLEAAQAAQVLTLDSVSAAERATIASTIRRFGTADSLTGAYTLDAREAHLTLSPEGAIGGTVDTDFGPVAAADIIAARYDGIPQQTAAAAVSNLKQSMAAVARYQGFARYLKGKESTVTLSNHDVTLEISTKGGAISKAWLNNYKSYDSTALTLMDPATDGYSFMLTTATQRLDTREFYFTPVAEGDSAVTMMLDLGDGARWGLRYTLPAKGYTARMEIVQERMQQIIPPSVASIDFNWHQKMRRDEAGRVFEERNSALYYMFANGDVENLSEGSTERKEVNERVKWIAYKNQFFTSLIVPDSYFTTAIVDSEKLDDNPDYIKEMDTQATLEYSSAQPSPAGFTFFFGPNLYPLLSDLQNDINPGQNLHLTNLIPLGWALFRWINTLIIIPVFTFLGGFISNYGIIILLLTLFIKIILFPFTYKSFMSQAKMRVLAPEIKEINDKWPGQENAMKRQQESMALYSRAGANPMSGCLPMLLQLPILVAMFNFFPSAIELRGEPFLWAKDLSAPDAIVSWTSNIPFISSTFGNHISLFCLLMTVVNIIYTHINMQSQPGGNSMPGMKWMMYLMPVMFLFFFNNYAAGLSCYYFLFLLITILQTYLFRKFVDEEKVRATMRENAKKPRKKGFWATKLEEAQKQQQAMLREQQRRGGGGKRR</sequence>
<feature type="domain" description="Membrane insertase YidC/Oxa/ALB C-terminal" evidence="14">
    <location>
        <begin position="446"/>
        <end position="647"/>
    </location>
</feature>
<evidence type="ECO:0000313" key="16">
    <source>
        <dbReference type="EMBL" id="PWB07199.1"/>
    </source>
</evidence>
<organism evidence="16 17">
    <name type="scientific">Paramuribaculum intestinale</name>
    <dbReference type="NCBI Taxonomy" id="2094151"/>
    <lineage>
        <taxon>Bacteria</taxon>
        <taxon>Pseudomonadati</taxon>
        <taxon>Bacteroidota</taxon>
        <taxon>Bacteroidia</taxon>
        <taxon>Bacteroidales</taxon>
        <taxon>Muribaculaceae</taxon>
        <taxon>Paramuribaculum</taxon>
    </lineage>
</organism>
<evidence type="ECO:0000256" key="6">
    <source>
        <dbReference type="ARBA" id="ARBA00022692"/>
    </source>
</evidence>
<evidence type="ECO:0000313" key="17">
    <source>
        <dbReference type="Proteomes" id="UP000244925"/>
    </source>
</evidence>
<keyword evidence="10 13" id="KW-0143">Chaperone</keyword>
<evidence type="ECO:0000256" key="5">
    <source>
        <dbReference type="ARBA" id="ARBA00022475"/>
    </source>
</evidence>
<dbReference type="GO" id="GO:0032977">
    <property type="term" value="F:membrane insertase activity"/>
    <property type="evidence" value="ECO:0007669"/>
    <property type="project" value="InterPro"/>
</dbReference>
<comment type="caution">
    <text evidence="16">The sequence shown here is derived from an EMBL/GenBank/DDBJ whole genome shotgun (WGS) entry which is preliminary data.</text>
</comment>
<dbReference type="InterPro" id="IPR047196">
    <property type="entry name" value="YidC_ALB_C"/>
</dbReference>
<dbReference type="InterPro" id="IPR028053">
    <property type="entry name" value="Membr_insert_YidC_N"/>
</dbReference>
<dbReference type="InterPro" id="IPR038221">
    <property type="entry name" value="YidC_periplasmic_sf"/>
</dbReference>
<comment type="subunit">
    <text evidence="13">Interacts with the Sec translocase complex via SecD. Specifically interacts with transmembrane segments of nascent integral membrane proteins during membrane integration.</text>
</comment>
<accession>A0A2V1IRL7</accession>
<dbReference type="InterPro" id="IPR001708">
    <property type="entry name" value="YidC/ALB3/OXA1/COX18"/>
</dbReference>
<dbReference type="InterPro" id="IPR028055">
    <property type="entry name" value="YidC/Oxa/ALB_C"/>
</dbReference>